<dbReference type="AlphaFoldDB" id="A0A2U8E6Q1"/>
<comment type="similarity">
    <text evidence="1 4">Belongs to the glycosyl hydrolase 28 family.</text>
</comment>
<dbReference type="InterPro" id="IPR024535">
    <property type="entry name" value="RHGA/B-epi-like_pectate_lyase"/>
</dbReference>
<dbReference type="Pfam" id="PF12708">
    <property type="entry name" value="Pect-lyase_RHGA_epim"/>
    <property type="match status" value="1"/>
</dbReference>
<dbReference type="PANTHER" id="PTHR31339">
    <property type="entry name" value="PECTIN LYASE-RELATED"/>
    <property type="match status" value="1"/>
</dbReference>
<dbReference type="RefSeq" id="WP_108826408.1">
    <property type="nucleotide sequence ID" value="NZ_CP023004.1"/>
</dbReference>
<evidence type="ECO:0000256" key="1">
    <source>
        <dbReference type="ARBA" id="ARBA00008834"/>
    </source>
</evidence>
<dbReference type="Gene3D" id="2.160.20.10">
    <property type="entry name" value="Single-stranded right-handed beta-helix, Pectin lyase-like"/>
    <property type="match status" value="1"/>
</dbReference>
<sequence>MSKARASKSVPDIPLSYSVRAHGAACDGKTLDTAAINRAIEAASAAGGGTVHFPAGSYLSATIRLRSNITLHLDAGAKIIAADTGYDAPEPNKWGDLKYQDFGHSHWANSLIHGDGLENIAITGQGLIDGRGLNRGWGATEGSGNKTIALRLCRNVTLRDFSVYHGGHFALLATGVDNLTIDNLRIDTNRDALDIDCCRHVRISNCSLNTPNDDAIVLKTSYALGEVRPTEHVTITNCSVTGYDLGTLLDGTYQRTLAHSPDRDGPTGRIKFGTESNGPFRNITISNIVFDRSRGIALESVDGSEIEDVAISNITMRDVSNAPLFIRLGNRARGPKGTPVGSIKRVTIDNLVASDADGRFPAFIISGIPGHHIENIRLSNIRVETRGGLTMKEIAAQPDALVNAFFLRGGAPGVQGKRAPFAVPERDNAYPEPSMFGLLPATALYARHVKNLQLHNVEVATAQPDERPALVLEDIDGITLRNVTLPEPAKAKSAWARLTEVKNFIHNDAKPKTVVKTTELKK</sequence>
<dbReference type="Pfam" id="PF00295">
    <property type="entry name" value="Glyco_hydro_28"/>
    <property type="match status" value="1"/>
</dbReference>
<dbReference type="InterPro" id="IPR012334">
    <property type="entry name" value="Pectin_lyas_fold"/>
</dbReference>
<dbReference type="PANTHER" id="PTHR31339:SF9">
    <property type="entry name" value="PLASMIN AND FIBRONECTIN-BINDING PROTEIN A"/>
    <property type="match status" value="1"/>
</dbReference>
<accession>A0A2U8E6Q1</accession>
<proteinExistence type="inferred from homology"/>
<dbReference type="KEGG" id="elut:CKA38_04415"/>
<dbReference type="InterPro" id="IPR006626">
    <property type="entry name" value="PbH1"/>
</dbReference>
<protein>
    <submittedName>
        <fullName evidence="6">Exo-poly-alpha-D-galacturonosidase</fullName>
    </submittedName>
</protein>
<dbReference type="InterPro" id="IPR051801">
    <property type="entry name" value="GH28_Enzymes"/>
</dbReference>
<gene>
    <name evidence="6" type="ORF">CKA38_04415</name>
</gene>
<name>A0A2U8E6Q1_9BACT</name>
<dbReference type="InterPro" id="IPR000743">
    <property type="entry name" value="Glyco_hydro_28"/>
</dbReference>
<keyword evidence="2 4" id="KW-0378">Hydrolase</keyword>
<dbReference type="OrthoDB" id="9795222at2"/>
<evidence type="ECO:0000313" key="6">
    <source>
        <dbReference type="EMBL" id="AWI10510.1"/>
    </source>
</evidence>
<keyword evidence="7" id="KW-1185">Reference proteome</keyword>
<evidence type="ECO:0000256" key="4">
    <source>
        <dbReference type="RuleBase" id="RU361169"/>
    </source>
</evidence>
<evidence type="ECO:0000256" key="2">
    <source>
        <dbReference type="ARBA" id="ARBA00022801"/>
    </source>
</evidence>
<dbReference type="SMART" id="SM00710">
    <property type="entry name" value="PbH1"/>
    <property type="match status" value="7"/>
</dbReference>
<dbReference type="GO" id="GO:0004650">
    <property type="term" value="F:polygalacturonase activity"/>
    <property type="evidence" value="ECO:0007669"/>
    <property type="project" value="InterPro"/>
</dbReference>
<evidence type="ECO:0000259" key="5">
    <source>
        <dbReference type="Pfam" id="PF12708"/>
    </source>
</evidence>
<dbReference type="EMBL" id="CP023004">
    <property type="protein sequence ID" value="AWI10510.1"/>
    <property type="molecule type" value="Genomic_DNA"/>
</dbReference>
<dbReference type="Proteomes" id="UP000244896">
    <property type="component" value="Chromosome"/>
</dbReference>
<keyword evidence="3 4" id="KW-0326">Glycosidase</keyword>
<evidence type="ECO:0000256" key="3">
    <source>
        <dbReference type="ARBA" id="ARBA00023295"/>
    </source>
</evidence>
<organism evidence="6 7">
    <name type="scientific">Ereboglobus luteus</name>
    <dbReference type="NCBI Taxonomy" id="1796921"/>
    <lineage>
        <taxon>Bacteria</taxon>
        <taxon>Pseudomonadati</taxon>
        <taxon>Verrucomicrobiota</taxon>
        <taxon>Opitutia</taxon>
        <taxon>Opitutales</taxon>
        <taxon>Opitutaceae</taxon>
        <taxon>Ereboglobus</taxon>
    </lineage>
</organism>
<feature type="domain" description="Rhamnogalacturonase A/B/Epimerase-like pectate lyase" evidence="5">
    <location>
        <begin position="18"/>
        <end position="75"/>
    </location>
</feature>
<dbReference type="GO" id="GO:0005975">
    <property type="term" value="P:carbohydrate metabolic process"/>
    <property type="evidence" value="ECO:0007669"/>
    <property type="project" value="InterPro"/>
</dbReference>
<dbReference type="SUPFAM" id="SSF51126">
    <property type="entry name" value="Pectin lyase-like"/>
    <property type="match status" value="1"/>
</dbReference>
<evidence type="ECO:0000313" key="7">
    <source>
        <dbReference type="Proteomes" id="UP000244896"/>
    </source>
</evidence>
<reference evidence="6 7" key="1">
    <citation type="journal article" date="2018" name="Syst. Appl. Microbiol.">
        <title>Ereboglobus luteus gen. nov. sp. nov. from cockroach guts, and new insights into the oxygen relationship of the genera Opitutus and Didymococcus (Verrucomicrobia: Opitutaceae).</title>
        <authorList>
            <person name="Tegtmeier D."/>
            <person name="Belitz A."/>
            <person name="Radek R."/>
            <person name="Heimerl T."/>
            <person name="Brune A."/>
        </authorList>
    </citation>
    <scope>NUCLEOTIDE SEQUENCE [LARGE SCALE GENOMIC DNA]</scope>
    <source>
        <strain evidence="6 7">Ho45</strain>
    </source>
</reference>
<dbReference type="InterPro" id="IPR011050">
    <property type="entry name" value="Pectin_lyase_fold/virulence"/>
</dbReference>